<protein>
    <submittedName>
        <fullName evidence="1">Uncharacterized protein</fullName>
    </submittedName>
</protein>
<proteinExistence type="predicted"/>
<name>A0A016WGZ9_9BILA</name>
<dbReference type="AlphaFoldDB" id="A0A016WGZ9"/>
<sequence length="85" mass="9916">MSVRTIQEGTGLSQHHRLIVLKHRKGHRRAKIRQSMAKHVQDMAYGYQPRKIRPMLGCSMNTLKPYGTNEWKELHPVTSPYTIMC</sequence>
<gene>
    <name evidence="1" type="primary">Acey_s0687.g1540</name>
    <name evidence="1" type="ORF">Y032_0687g1540</name>
</gene>
<dbReference type="EMBL" id="JARK01000287">
    <property type="protein sequence ID" value="EYC38925.1"/>
    <property type="molecule type" value="Genomic_DNA"/>
</dbReference>
<comment type="caution">
    <text evidence="1">The sequence shown here is derived from an EMBL/GenBank/DDBJ whole genome shotgun (WGS) entry which is preliminary data.</text>
</comment>
<evidence type="ECO:0000313" key="1">
    <source>
        <dbReference type="EMBL" id="EYC38925.1"/>
    </source>
</evidence>
<dbReference type="Proteomes" id="UP000024635">
    <property type="component" value="Unassembled WGS sequence"/>
</dbReference>
<keyword evidence="2" id="KW-1185">Reference proteome</keyword>
<reference evidence="2" key="1">
    <citation type="journal article" date="2015" name="Nat. Genet.">
        <title>The genome and transcriptome of the zoonotic hookworm Ancylostoma ceylanicum identify infection-specific gene families.</title>
        <authorList>
            <person name="Schwarz E.M."/>
            <person name="Hu Y."/>
            <person name="Antoshechkin I."/>
            <person name="Miller M.M."/>
            <person name="Sternberg P.W."/>
            <person name="Aroian R.V."/>
        </authorList>
    </citation>
    <scope>NUCLEOTIDE SEQUENCE</scope>
    <source>
        <strain evidence="2">HY135</strain>
    </source>
</reference>
<accession>A0A016WGZ9</accession>
<evidence type="ECO:0000313" key="2">
    <source>
        <dbReference type="Proteomes" id="UP000024635"/>
    </source>
</evidence>
<organism evidence="1 2">
    <name type="scientific">Ancylostoma ceylanicum</name>
    <dbReference type="NCBI Taxonomy" id="53326"/>
    <lineage>
        <taxon>Eukaryota</taxon>
        <taxon>Metazoa</taxon>
        <taxon>Ecdysozoa</taxon>
        <taxon>Nematoda</taxon>
        <taxon>Chromadorea</taxon>
        <taxon>Rhabditida</taxon>
        <taxon>Rhabditina</taxon>
        <taxon>Rhabditomorpha</taxon>
        <taxon>Strongyloidea</taxon>
        <taxon>Ancylostomatidae</taxon>
        <taxon>Ancylostomatinae</taxon>
        <taxon>Ancylostoma</taxon>
    </lineage>
</organism>